<evidence type="ECO:0000313" key="5">
    <source>
        <dbReference type="Proteomes" id="UP000318571"/>
    </source>
</evidence>
<protein>
    <recommendedName>
        <fullName evidence="3">Arrestin C-terminal-like domain-containing protein</fullName>
    </recommendedName>
</protein>
<dbReference type="Pfam" id="PF00339">
    <property type="entry name" value="Arrestin_N"/>
    <property type="match status" value="1"/>
</dbReference>
<sequence length="461" mass="51183">MFTMLSGIRLNQNARPHFGSISANFSGNSSHLLQGHFRRPNNPNRTTEPGDSPGLRIPGIIGALNGRIQALKIILDKEAKPVFQPGQEVTGHLMLEVIGTLRFKSLAVSMRGMARVHWTESRATGNRLGSYTEQYNAEIEYFNKKRYLIGTNEQGERHVLTEGRHEFAFRFQLPSSDDIATSFEGKFGSIRYYIKADLDQSWTATHRTKKAFTVISPLDINTDEFAIPVEDASEKTICCWTCSGGEVFMRATTDRKGYCPGESIAIDATFINQSSRRVVPEAVLCQTETFMAGGKMRTKKTKFTALSGQMILPGKEDTWDGQLLKIPIVSPTISNCGLMKVNYSVKVVLVITGSYNLMIQLPIVIGTVPQRRLLPPLPSIQPQSLSLSGWDPSPPYPDPPPSYMECIQSATDLVDSNDLIETASLFGDTRFVPMYCYVNDGPLASPPGYSEDDPYPLEHQQ</sequence>
<dbReference type="InterPro" id="IPR011022">
    <property type="entry name" value="Arrestin_C-like"/>
</dbReference>
<dbReference type="GO" id="GO:0015031">
    <property type="term" value="P:protein transport"/>
    <property type="evidence" value="ECO:0007669"/>
    <property type="project" value="TreeGrafter"/>
</dbReference>
<dbReference type="PANTHER" id="PTHR11188">
    <property type="entry name" value="ARRESTIN DOMAIN CONTAINING PROTEIN"/>
    <property type="match status" value="1"/>
</dbReference>
<evidence type="ECO:0000259" key="3">
    <source>
        <dbReference type="SMART" id="SM01017"/>
    </source>
</evidence>
<dbReference type="InterPro" id="IPR011021">
    <property type="entry name" value="Arrestin-like_N"/>
</dbReference>
<dbReference type="OrthoDB" id="2333384at2759"/>
<dbReference type="InterPro" id="IPR014756">
    <property type="entry name" value="Ig_E-set"/>
</dbReference>
<feature type="region of interest" description="Disordered" evidence="2">
    <location>
        <begin position="32"/>
        <end position="55"/>
    </location>
</feature>
<dbReference type="InterPro" id="IPR014752">
    <property type="entry name" value="Arrestin-like_C"/>
</dbReference>
<feature type="domain" description="Arrestin C-terminal-like" evidence="3">
    <location>
        <begin position="243"/>
        <end position="370"/>
    </location>
</feature>
<dbReference type="STRING" id="6832.A0A553NPW4"/>
<gene>
    <name evidence="4" type="ORF">TCAL_05275</name>
</gene>
<evidence type="ECO:0000256" key="2">
    <source>
        <dbReference type="SAM" id="MobiDB-lite"/>
    </source>
</evidence>
<dbReference type="OMA" id="IHAGRHE"/>
<dbReference type="SMART" id="SM01017">
    <property type="entry name" value="Arrestin_C"/>
    <property type="match status" value="1"/>
</dbReference>
<dbReference type="GO" id="GO:0005737">
    <property type="term" value="C:cytoplasm"/>
    <property type="evidence" value="ECO:0007669"/>
    <property type="project" value="TreeGrafter"/>
</dbReference>
<dbReference type="AlphaFoldDB" id="A0A553NPW4"/>
<accession>A0A553NPW4</accession>
<evidence type="ECO:0000313" key="4">
    <source>
        <dbReference type="EMBL" id="TRY67450.1"/>
    </source>
</evidence>
<dbReference type="PANTHER" id="PTHR11188:SF17">
    <property type="entry name" value="FI21816P1"/>
    <property type="match status" value="1"/>
</dbReference>
<dbReference type="Gene3D" id="2.60.40.640">
    <property type="match status" value="2"/>
</dbReference>
<proteinExistence type="inferred from homology"/>
<name>A0A553NPW4_TIGCA</name>
<comment type="caution">
    <text evidence="4">The sequence shown here is derived from an EMBL/GenBank/DDBJ whole genome shotgun (WGS) entry which is preliminary data.</text>
</comment>
<dbReference type="InterPro" id="IPR050357">
    <property type="entry name" value="Arrestin_domain-protein"/>
</dbReference>
<keyword evidence="5" id="KW-1185">Reference proteome</keyword>
<dbReference type="EMBL" id="VCGU01000011">
    <property type="protein sequence ID" value="TRY67450.1"/>
    <property type="molecule type" value="Genomic_DNA"/>
</dbReference>
<dbReference type="SUPFAM" id="SSF81296">
    <property type="entry name" value="E set domains"/>
    <property type="match status" value="2"/>
</dbReference>
<dbReference type="Proteomes" id="UP000318571">
    <property type="component" value="Chromosome 4"/>
</dbReference>
<dbReference type="Pfam" id="PF02752">
    <property type="entry name" value="Arrestin_C"/>
    <property type="match status" value="1"/>
</dbReference>
<organism evidence="4 5">
    <name type="scientific">Tigriopus californicus</name>
    <name type="common">Marine copepod</name>
    <dbReference type="NCBI Taxonomy" id="6832"/>
    <lineage>
        <taxon>Eukaryota</taxon>
        <taxon>Metazoa</taxon>
        <taxon>Ecdysozoa</taxon>
        <taxon>Arthropoda</taxon>
        <taxon>Crustacea</taxon>
        <taxon>Multicrustacea</taxon>
        <taxon>Hexanauplia</taxon>
        <taxon>Copepoda</taxon>
        <taxon>Harpacticoida</taxon>
        <taxon>Harpacticidae</taxon>
        <taxon>Tigriopus</taxon>
    </lineage>
</organism>
<reference evidence="4 5" key="1">
    <citation type="journal article" date="2018" name="Nat. Ecol. Evol.">
        <title>Genomic signatures of mitonuclear coevolution across populations of Tigriopus californicus.</title>
        <authorList>
            <person name="Barreto F.S."/>
            <person name="Watson E.T."/>
            <person name="Lima T.G."/>
            <person name="Willett C.S."/>
            <person name="Edmands S."/>
            <person name="Li W."/>
            <person name="Burton R.S."/>
        </authorList>
    </citation>
    <scope>NUCLEOTIDE SEQUENCE [LARGE SCALE GENOMIC DNA]</scope>
    <source>
        <strain evidence="4 5">San Diego</strain>
    </source>
</reference>
<comment type="similarity">
    <text evidence="1">Belongs to the arrestin family.</text>
</comment>
<evidence type="ECO:0000256" key="1">
    <source>
        <dbReference type="ARBA" id="ARBA00005298"/>
    </source>
</evidence>